<comment type="caution">
    <text evidence="3">The sequence shown here is derived from an EMBL/GenBank/DDBJ whole genome shotgun (WGS) entry which is preliminary data.</text>
</comment>
<sequence length="1039" mass="120326">MENIKRIHLLSSTEIEELYARPEFNDHEQNLYFSLSPAERAALEQFRNIQTRIHFILQLGYSKAKQPFFNLSLDEVSHDVQYIVATYYSDTDAALFKGTLSRKYMRSQRQAILSLFGYRNWSSQYTAEIESHLAYLLRYYPKGHNAFRQLLAYFEHQKLMIPSYRILQDMFSHAFIAEENRLNVAVSSLPTAIIDQLVALVQRDDGITTLNIIRADQKDFQYTAVRMEVDKALRIEDLYQFARDFLPSLGLSKNAIRYYAEIAEQYAASRLRRLSKTQQWLQALCFVYHRYQQIMDNLIVSFCYHTRAIMDAGKIYASIAHMEHSSRVVTDFPGLAKFLKWFPERDPNMSQAELNEVAFSMLPKTQFSVMAEFLEGKSFDKKAALWEYYGKSSRLLSLYLRPVFTRVRLEYYKKNSYIGELIHVLKTHYASGKSPSALKICDELGFTIPKGMNAYLKRKSSDTRIDPYLFEFFIYLKVLHEIERGRLYCSDSVSYCDIDTDLVDDALVDNVEKIAEEFGYSSLPVYCDQRLDEALQGLDEAWERTTHNIRENNNPGFNVRETKTGQQHWSLRYDSVEKLDDVFFKNLPKIEIANIVMFIGELTDMWCGFTHMKDRYTKRKKPLPLAINACLLSEAFGFGALKMADMSDLELNQLRAIREDFIRVDTLCAANEIVSNHIHSLAIFKQWNLMDDKVLADADGQKFATTDSTIQSRYSRKHLGKGRGISLYTLFANYVAVNAKNIGLNEYEGHSLYDMIYNNKTDIDIHMVTGDNHSLNKLNFVTLDSIDVDYVPSIKNVRHAADDIYSAKPLDYDTGILKPKGVINVERIRSQRRRVLRVLLSLIMQENTQGNIIRKLNSHARYARLKAALFEYNAIFKSTHVLNLIDDMALRKAIRSARNRTEAYHQLQSNIRKTYNGIFKGKKIVENRVSAHAARLVANCIIAYNSMILNAVYQKMLVNDVSQEIIDEFTRISPIAWTHTLFTGRYNFKRNNGKIDVEPTFRTPFRNKKTHIIDPIFSIMHSGMAAFPSPSGVLEIQRR</sequence>
<evidence type="ECO:0000259" key="2">
    <source>
        <dbReference type="Pfam" id="PF13700"/>
    </source>
</evidence>
<dbReference type="EMBL" id="JGVH01000026">
    <property type="protein sequence ID" value="KER03600.1"/>
    <property type="molecule type" value="Genomic_DNA"/>
</dbReference>
<protein>
    <submittedName>
        <fullName evidence="3">Transposase, TnpA family</fullName>
    </submittedName>
</protein>
<reference evidence="3 4" key="1">
    <citation type="submission" date="2014-03" db="EMBL/GenBank/DDBJ databases">
        <title>Draft Genome of Photorhabdus temperata Meg1.</title>
        <authorList>
            <person name="Hurst S.G.IV."/>
            <person name="Morris K."/>
            <person name="Thomas K."/>
            <person name="Tisa L.S."/>
        </authorList>
    </citation>
    <scope>NUCLEOTIDE SEQUENCE [LARGE SCALE GENOMIC DNA]</scope>
    <source>
        <strain evidence="3 4">Meg1</strain>
    </source>
</reference>
<evidence type="ECO:0000259" key="1">
    <source>
        <dbReference type="Pfam" id="PF01526"/>
    </source>
</evidence>
<dbReference type="Pfam" id="PF13700">
    <property type="entry name" value="DUF4158"/>
    <property type="match status" value="1"/>
</dbReference>
<evidence type="ECO:0000313" key="3">
    <source>
        <dbReference type="EMBL" id="KER03600.1"/>
    </source>
</evidence>
<dbReference type="Proteomes" id="UP000028002">
    <property type="component" value="Unassembled WGS sequence"/>
</dbReference>
<dbReference type="InterPro" id="IPR002513">
    <property type="entry name" value="Tn3_Tnp_DDE_dom"/>
</dbReference>
<accession>A0A081RY47</accession>
<organism evidence="3 4">
    <name type="scientific">Photorhabdus temperata subsp. temperata Meg1</name>
    <dbReference type="NCBI Taxonomy" id="1393735"/>
    <lineage>
        <taxon>Bacteria</taxon>
        <taxon>Pseudomonadati</taxon>
        <taxon>Pseudomonadota</taxon>
        <taxon>Gammaproteobacteria</taxon>
        <taxon>Enterobacterales</taxon>
        <taxon>Morganellaceae</taxon>
        <taxon>Photorhabdus</taxon>
    </lineage>
</organism>
<dbReference type="AlphaFoldDB" id="A0A081RY47"/>
<dbReference type="RefSeq" id="WP_072008843.1">
    <property type="nucleotide sequence ID" value="NZ_CAWLUD010000026.1"/>
</dbReference>
<feature type="domain" description="Tn3 transposase DDE" evidence="1">
    <location>
        <begin position="596"/>
        <end position="986"/>
    </location>
</feature>
<gene>
    <name evidence="3" type="ORF">MEG1DRAFT_01705</name>
</gene>
<dbReference type="GO" id="GO:0006313">
    <property type="term" value="P:DNA transposition"/>
    <property type="evidence" value="ECO:0007669"/>
    <property type="project" value="InterPro"/>
</dbReference>
<dbReference type="Pfam" id="PF01526">
    <property type="entry name" value="DDE_Tnp_Tn3"/>
    <property type="match status" value="1"/>
</dbReference>
<dbReference type="InterPro" id="IPR025296">
    <property type="entry name" value="DUF4158"/>
</dbReference>
<dbReference type="GO" id="GO:0004803">
    <property type="term" value="F:transposase activity"/>
    <property type="evidence" value="ECO:0007669"/>
    <property type="project" value="InterPro"/>
</dbReference>
<evidence type="ECO:0000313" key="4">
    <source>
        <dbReference type="Proteomes" id="UP000028002"/>
    </source>
</evidence>
<feature type="domain" description="DUF4158" evidence="2">
    <location>
        <begin position="9"/>
        <end position="174"/>
    </location>
</feature>
<proteinExistence type="predicted"/>
<dbReference type="PATRIC" id="fig|1393735.3.peg.1750"/>
<name>A0A081RY47_PHOTE</name>